<gene>
    <name evidence="2" type="ORF">N7Z68_01945</name>
</gene>
<evidence type="ECO:0000259" key="1">
    <source>
        <dbReference type="Pfam" id="PF01593"/>
    </source>
</evidence>
<dbReference type="InterPro" id="IPR036188">
    <property type="entry name" value="FAD/NAD-bd_sf"/>
</dbReference>
<comment type="caution">
    <text evidence="2">The sequence shown here is derived from an EMBL/GenBank/DDBJ whole genome shotgun (WGS) entry which is preliminary data.</text>
</comment>
<dbReference type="Proteomes" id="UP001148125">
    <property type="component" value="Unassembled WGS sequence"/>
</dbReference>
<dbReference type="PANTHER" id="PTHR16128:SF5">
    <property type="entry name" value="FAD_NAD(P)-BINDING OXIDOREDUCTASE FAMILY PROTEIN"/>
    <property type="match status" value="1"/>
</dbReference>
<dbReference type="Gene3D" id="3.90.660.10">
    <property type="match status" value="1"/>
</dbReference>
<dbReference type="InterPro" id="IPR002937">
    <property type="entry name" value="Amino_oxidase"/>
</dbReference>
<keyword evidence="3" id="KW-1185">Reference proteome</keyword>
<proteinExistence type="predicted"/>
<protein>
    <submittedName>
        <fullName evidence="2">FAD-dependent oxidoreductase</fullName>
    </submittedName>
</protein>
<evidence type="ECO:0000313" key="2">
    <source>
        <dbReference type="EMBL" id="MDE5412147.1"/>
    </source>
</evidence>
<dbReference type="SUPFAM" id="SSF51905">
    <property type="entry name" value="FAD/NAD(P)-binding domain"/>
    <property type="match status" value="1"/>
</dbReference>
<dbReference type="Pfam" id="PF01593">
    <property type="entry name" value="Amino_oxidase"/>
    <property type="match status" value="1"/>
</dbReference>
<sequence length="337" mass="37462">MDHYSVIIVGAGLAGIMAAKKFSEKNENYLVLDKGKSVGGRMATRRVSGGRSDHGAQFFTARSEQMKALVKEWEQAGLIHTWTNGFHQMNNVTEIGSLSLHNDGYPRYAGKNGMNALMKELAQDLNIKVDHKVEKIEWIEDKWSVIVRKGKEAELVSFMADQLLLTSPTPQSLELIEEVKVEENIKEDLKTTSYFPCLCTIVALDAPTNIPKPGGIQIKEGVVSFLGDNQQKGISDTTVVTIHGNEYWSREHYDQEDQVIIEKLIQAAKPLLGEGEIVEKQLKRWRYSKPEALHPDEFVATTLPGPIAFAGDIFKRGAVEGAVLSGLAASDWLLNRE</sequence>
<feature type="domain" description="Amine oxidase" evidence="1">
    <location>
        <begin position="108"/>
        <end position="331"/>
    </location>
</feature>
<accession>A0ABT5V9L3</accession>
<dbReference type="EMBL" id="JAOTPO010000001">
    <property type="protein sequence ID" value="MDE5412147.1"/>
    <property type="molecule type" value="Genomic_DNA"/>
</dbReference>
<reference evidence="2" key="1">
    <citation type="submission" date="2024-05" db="EMBL/GenBank/DDBJ databases">
        <title>Alkalihalobacillus sp. strain MEB203 novel alkaliphilic bacterium from Lonar Lake, India.</title>
        <authorList>
            <person name="Joshi A."/>
            <person name="Thite S."/>
            <person name="Mengade P."/>
        </authorList>
    </citation>
    <scope>NUCLEOTIDE SEQUENCE</scope>
    <source>
        <strain evidence="2">MEB 203</strain>
    </source>
</reference>
<dbReference type="PANTHER" id="PTHR16128">
    <property type="entry name" value="FAD/NAD(P)-BINDING OXIDOREDUCTASE FAMILY PROTEIN"/>
    <property type="match status" value="1"/>
</dbReference>
<dbReference type="Gene3D" id="3.50.50.60">
    <property type="entry name" value="FAD/NAD(P)-binding domain"/>
    <property type="match status" value="1"/>
</dbReference>
<dbReference type="RefSeq" id="WP_275116767.1">
    <property type="nucleotide sequence ID" value="NZ_JAOTPO010000001.1"/>
</dbReference>
<dbReference type="Pfam" id="PF13450">
    <property type="entry name" value="NAD_binding_8"/>
    <property type="match status" value="1"/>
</dbReference>
<organism evidence="2 3">
    <name type="scientific">Alkalihalobacterium chitinilyticum</name>
    <dbReference type="NCBI Taxonomy" id="2980103"/>
    <lineage>
        <taxon>Bacteria</taxon>
        <taxon>Bacillati</taxon>
        <taxon>Bacillota</taxon>
        <taxon>Bacilli</taxon>
        <taxon>Bacillales</taxon>
        <taxon>Bacillaceae</taxon>
        <taxon>Alkalihalobacterium</taxon>
    </lineage>
</organism>
<evidence type="ECO:0000313" key="3">
    <source>
        <dbReference type="Proteomes" id="UP001148125"/>
    </source>
</evidence>
<name>A0ABT5V9L3_9BACI</name>